<accession>A0A6J6BQT7</accession>
<gene>
    <name evidence="1" type="ORF">UFOPK1425_00554</name>
</gene>
<organism evidence="1">
    <name type="scientific">freshwater metagenome</name>
    <dbReference type="NCBI Taxonomy" id="449393"/>
    <lineage>
        <taxon>unclassified sequences</taxon>
        <taxon>metagenomes</taxon>
        <taxon>ecological metagenomes</taxon>
    </lineage>
</organism>
<proteinExistence type="predicted"/>
<name>A0A6J6BQT7_9ZZZZ</name>
<reference evidence="1" key="1">
    <citation type="submission" date="2020-05" db="EMBL/GenBank/DDBJ databases">
        <authorList>
            <person name="Chiriac C."/>
            <person name="Salcher M."/>
            <person name="Ghai R."/>
            <person name="Kavagutti S V."/>
        </authorList>
    </citation>
    <scope>NUCLEOTIDE SEQUENCE</scope>
</reference>
<protein>
    <submittedName>
        <fullName evidence="1">Unannotated protein</fullName>
    </submittedName>
</protein>
<dbReference type="AlphaFoldDB" id="A0A6J6BQT7"/>
<sequence length="56" mass="5760">MSGPEAQNAPMIAIAIPTICIGVGRSPDMNAKESGITALNVLIGETTPIRPVESPE</sequence>
<evidence type="ECO:0000313" key="1">
    <source>
        <dbReference type="EMBL" id="CAB4541037.1"/>
    </source>
</evidence>
<dbReference type="EMBL" id="CAEZSJ010000086">
    <property type="protein sequence ID" value="CAB4541037.1"/>
    <property type="molecule type" value="Genomic_DNA"/>
</dbReference>